<organism evidence="2 3">
    <name type="scientific">Fusicatenibacter saccharivorans</name>
    <dbReference type="NCBI Taxonomy" id="1150298"/>
    <lineage>
        <taxon>Bacteria</taxon>
        <taxon>Bacillati</taxon>
        <taxon>Bacillota</taxon>
        <taxon>Clostridia</taxon>
        <taxon>Lachnospirales</taxon>
        <taxon>Lachnospiraceae</taxon>
        <taxon>Fusicatenibacter</taxon>
    </lineage>
</organism>
<dbReference type="InterPro" id="IPR007577">
    <property type="entry name" value="GlycoTrfase_DXD_sugar-bd_CS"/>
</dbReference>
<dbReference type="InterPro" id="IPR051706">
    <property type="entry name" value="Glycosyltransferase_domain"/>
</dbReference>
<evidence type="ECO:0000256" key="1">
    <source>
        <dbReference type="ARBA" id="ARBA00022679"/>
    </source>
</evidence>
<protein>
    <recommendedName>
        <fullName evidence="4">Mannosyltransferase OCH1 and related enzymes</fullName>
    </recommendedName>
</protein>
<name>A0ABX2G9I7_9FIRM</name>
<dbReference type="EMBL" id="JAAITQ010000002">
    <property type="protein sequence ID" value="NSE15086.1"/>
    <property type="molecule type" value="Genomic_DNA"/>
</dbReference>
<keyword evidence="3" id="KW-1185">Reference proteome</keyword>
<accession>A0ABX2G9I7</accession>
<proteinExistence type="predicted"/>
<evidence type="ECO:0008006" key="4">
    <source>
        <dbReference type="Google" id="ProtNLM"/>
    </source>
</evidence>
<dbReference type="Pfam" id="PF04488">
    <property type="entry name" value="Gly_transf_sug"/>
    <property type="match status" value="1"/>
</dbReference>
<dbReference type="PANTHER" id="PTHR32385">
    <property type="entry name" value="MANNOSYL PHOSPHORYLINOSITOL CERAMIDE SYNTHASE"/>
    <property type="match status" value="1"/>
</dbReference>
<keyword evidence="1" id="KW-0808">Transferase</keyword>
<evidence type="ECO:0000313" key="2">
    <source>
        <dbReference type="EMBL" id="NSE15086.1"/>
    </source>
</evidence>
<dbReference type="Proteomes" id="UP000768180">
    <property type="component" value="Unassembled WGS sequence"/>
</dbReference>
<sequence>MIPKIIHYCWFGGNPKSNLIKQCIDSWKKYCPDYQLIEWNESNFDINCNPYVKAAYEDKKWAFVSDYVRLYIVYNQGGVYLDTDVLLHNGIDELLKNSCWMASDDVRYISTGLGFGAEKGNWLIKAIMEAYEGYEYPSGTNVTRDTVVIEKQLSEWKKTDRTQLVNGIMLIGLKDYGKYATHLYTYTWADDEVRKKREADIMADKKKSSRTKVIWKIKTILRNPRFISFFDGVRGTKIDKVYTFIAYDLLDYGLLYFVQRLLRKIRK</sequence>
<dbReference type="PANTHER" id="PTHR32385:SF15">
    <property type="entry name" value="INOSITOL PHOSPHOCERAMIDE MANNOSYLTRANSFERASE 1"/>
    <property type="match status" value="1"/>
</dbReference>
<reference evidence="2 3" key="1">
    <citation type="journal article" date="2020" name="Cell Host Microbe">
        <title>Functional and Genomic Variation between Human-Derived Isolates of Lachnospiraceae Reveals Inter- and Intra-Species Diversity.</title>
        <authorList>
            <person name="Sorbara M.T."/>
            <person name="Littmann E.R."/>
            <person name="Fontana E."/>
            <person name="Moody T.U."/>
            <person name="Kohout C.E."/>
            <person name="Gjonbalaj M."/>
            <person name="Eaton V."/>
            <person name="Seok R."/>
            <person name="Leiner I.M."/>
            <person name="Pamer E.G."/>
        </authorList>
    </citation>
    <scope>NUCLEOTIDE SEQUENCE [LARGE SCALE GENOMIC DNA]</scope>
    <source>
        <strain evidence="2 3">MSK.14.54</strain>
    </source>
</reference>
<evidence type="ECO:0000313" key="3">
    <source>
        <dbReference type="Proteomes" id="UP000768180"/>
    </source>
</evidence>
<dbReference type="RefSeq" id="WP_117802046.1">
    <property type="nucleotide sequence ID" value="NZ_JAAITQ010000002.1"/>
</dbReference>
<dbReference type="InterPro" id="IPR029044">
    <property type="entry name" value="Nucleotide-diphossugar_trans"/>
</dbReference>
<dbReference type="SUPFAM" id="SSF53448">
    <property type="entry name" value="Nucleotide-diphospho-sugar transferases"/>
    <property type="match status" value="1"/>
</dbReference>
<dbReference type="Gene3D" id="3.90.550.20">
    <property type="match status" value="1"/>
</dbReference>
<comment type="caution">
    <text evidence="2">The sequence shown here is derived from an EMBL/GenBank/DDBJ whole genome shotgun (WGS) entry which is preliminary data.</text>
</comment>
<gene>
    <name evidence="2" type="ORF">G5B05_01345</name>
</gene>